<keyword evidence="1 3" id="KW-0732">Signal</keyword>
<dbReference type="CDD" id="cd13547">
    <property type="entry name" value="PBP2_Fbp_like_2"/>
    <property type="match status" value="1"/>
</dbReference>
<dbReference type="PANTHER" id="PTHR30006:SF2">
    <property type="entry name" value="ABC TRANSPORTER SUBSTRATE-BINDING PROTEIN"/>
    <property type="match status" value="1"/>
</dbReference>
<dbReference type="RefSeq" id="WP_187016148.1">
    <property type="nucleotide sequence ID" value="NZ_JACOQI010000026.1"/>
</dbReference>
<feature type="chain" id="PRO_5039139021" evidence="3">
    <location>
        <begin position="25"/>
        <end position="346"/>
    </location>
</feature>
<evidence type="ECO:0000256" key="2">
    <source>
        <dbReference type="PIRSR" id="PIRSR002825-1"/>
    </source>
</evidence>
<evidence type="ECO:0000256" key="3">
    <source>
        <dbReference type="SAM" id="SignalP"/>
    </source>
</evidence>
<name>A0A923S8Q2_9FIRM</name>
<sequence length="346" mass="38759">MNAYRIFKRIAACLILVCCTAGCAGSPRPAEAPPSMAGYSGTVTLYCSMQEEEIQAIKEGFEEKYPQITMNYFFAGTNKVLTKLATEMQSGEISADLVWTGAPSDYRKLKENRYLSPYISPQAININEAFMDEHHYYIGGRLMSAVIAYNTDLVSEEDAPRTWDDLLDPRWNGQIVMTDPGSSGSIKYFVGALMNSPAYGTAYFERLRENGCMLESNSTATHLQVAHGTYAVGICMDYIVSNMEEAGEPISFRLPERDTVPIYSPMGLVAGCPNERNGRLLYDYILSKEGQTILTEHHLHSIRDDLGNTPDSIQTVLDSRLPVNEQEISDTMEDVMDRFDRIFFQD</sequence>
<dbReference type="GO" id="GO:0046872">
    <property type="term" value="F:metal ion binding"/>
    <property type="evidence" value="ECO:0007669"/>
    <property type="project" value="UniProtKB-KW"/>
</dbReference>
<organism evidence="4 5">
    <name type="scientific">Dysosmobacter segnis</name>
    <dbReference type="NCBI Taxonomy" id="2763042"/>
    <lineage>
        <taxon>Bacteria</taxon>
        <taxon>Bacillati</taxon>
        <taxon>Bacillota</taxon>
        <taxon>Clostridia</taxon>
        <taxon>Eubacteriales</taxon>
        <taxon>Oscillospiraceae</taxon>
        <taxon>Dysosmobacter</taxon>
    </lineage>
</organism>
<dbReference type="InterPro" id="IPR026045">
    <property type="entry name" value="Ferric-bd"/>
</dbReference>
<dbReference type="GO" id="GO:0015888">
    <property type="term" value="P:thiamine transport"/>
    <property type="evidence" value="ECO:0007669"/>
    <property type="project" value="TreeGrafter"/>
</dbReference>
<evidence type="ECO:0000313" key="5">
    <source>
        <dbReference type="Proteomes" id="UP000620327"/>
    </source>
</evidence>
<keyword evidence="2" id="KW-0479">Metal-binding</keyword>
<feature type="signal peptide" evidence="3">
    <location>
        <begin position="1"/>
        <end position="24"/>
    </location>
</feature>
<comment type="caution">
    <text evidence="4">The sequence shown here is derived from an EMBL/GenBank/DDBJ whole genome shotgun (WGS) entry which is preliminary data.</text>
</comment>
<proteinExistence type="predicted"/>
<dbReference type="Proteomes" id="UP000620327">
    <property type="component" value="Unassembled WGS sequence"/>
</dbReference>
<accession>A0A923S8Q2</accession>
<dbReference type="GO" id="GO:0030288">
    <property type="term" value="C:outer membrane-bounded periplasmic space"/>
    <property type="evidence" value="ECO:0007669"/>
    <property type="project" value="TreeGrafter"/>
</dbReference>
<reference evidence="4" key="1">
    <citation type="submission" date="2020-08" db="EMBL/GenBank/DDBJ databases">
        <title>Genome public.</title>
        <authorList>
            <person name="Liu C."/>
            <person name="Sun Q."/>
        </authorList>
    </citation>
    <scope>NUCLEOTIDE SEQUENCE</scope>
    <source>
        <strain evidence="4">BX15</strain>
    </source>
</reference>
<protein>
    <submittedName>
        <fullName evidence="4">ABC transporter substrate-binding protein</fullName>
    </submittedName>
</protein>
<dbReference type="Pfam" id="PF13343">
    <property type="entry name" value="SBP_bac_6"/>
    <property type="match status" value="1"/>
</dbReference>
<dbReference type="GO" id="GO:0030976">
    <property type="term" value="F:thiamine pyrophosphate binding"/>
    <property type="evidence" value="ECO:0007669"/>
    <property type="project" value="TreeGrafter"/>
</dbReference>
<dbReference type="AlphaFoldDB" id="A0A923S8Q2"/>
<keyword evidence="2" id="KW-0408">Iron</keyword>
<dbReference type="PANTHER" id="PTHR30006">
    <property type="entry name" value="THIAMINE-BINDING PERIPLASMIC PROTEIN-RELATED"/>
    <property type="match status" value="1"/>
</dbReference>
<keyword evidence="5" id="KW-1185">Reference proteome</keyword>
<dbReference type="PIRSF" id="PIRSF002825">
    <property type="entry name" value="CfbpA"/>
    <property type="match status" value="1"/>
</dbReference>
<dbReference type="GO" id="GO:0030975">
    <property type="term" value="F:thiamine binding"/>
    <property type="evidence" value="ECO:0007669"/>
    <property type="project" value="TreeGrafter"/>
</dbReference>
<feature type="binding site" evidence="2">
    <location>
        <position position="238"/>
    </location>
    <ligand>
        <name>Fe cation</name>
        <dbReference type="ChEBI" id="CHEBI:24875"/>
    </ligand>
</feature>
<evidence type="ECO:0000313" key="4">
    <source>
        <dbReference type="EMBL" id="MBC5771980.1"/>
    </source>
</evidence>
<dbReference type="SUPFAM" id="SSF53850">
    <property type="entry name" value="Periplasmic binding protein-like II"/>
    <property type="match status" value="1"/>
</dbReference>
<dbReference type="Gene3D" id="3.40.190.10">
    <property type="entry name" value="Periplasmic binding protein-like II"/>
    <property type="match status" value="2"/>
</dbReference>
<dbReference type="EMBL" id="JACOQI010000026">
    <property type="protein sequence ID" value="MBC5771980.1"/>
    <property type="molecule type" value="Genomic_DNA"/>
</dbReference>
<evidence type="ECO:0000256" key="1">
    <source>
        <dbReference type="ARBA" id="ARBA00022729"/>
    </source>
</evidence>
<gene>
    <name evidence="4" type="ORF">H8Z83_16945</name>
</gene>